<feature type="domain" description="FCP1 homology" evidence="1">
    <location>
        <begin position="188"/>
        <end position="307"/>
    </location>
</feature>
<evidence type="ECO:0000259" key="1">
    <source>
        <dbReference type="Pfam" id="PF03031"/>
    </source>
</evidence>
<dbReference type="AlphaFoldDB" id="A0A2S8RAR5"/>
<organism evidence="2 3">
    <name type="scientific">Acetivibrio saccincola</name>
    <dbReference type="NCBI Taxonomy" id="1677857"/>
    <lineage>
        <taxon>Bacteria</taxon>
        <taxon>Bacillati</taxon>
        <taxon>Bacillota</taxon>
        <taxon>Clostridia</taxon>
        <taxon>Eubacteriales</taxon>
        <taxon>Oscillospiraceae</taxon>
        <taxon>Acetivibrio</taxon>
    </lineage>
</organism>
<dbReference type="InterPro" id="IPR010037">
    <property type="entry name" value="FkbH_domain"/>
</dbReference>
<name>A0A2S8RAR5_9FIRM</name>
<dbReference type="InterPro" id="IPR016181">
    <property type="entry name" value="Acyl_CoA_acyltransferase"/>
</dbReference>
<dbReference type="InterPro" id="IPR004274">
    <property type="entry name" value="FCP1_dom"/>
</dbReference>
<proteinExistence type="predicted"/>
<evidence type="ECO:0000313" key="2">
    <source>
        <dbReference type="EMBL" id="PQQ66891.1"/>
    </source>
</evidence>
<dbReference type="NCBIfam" id="TIGR01681">
    <property type="entry name" value="HAD-SF-IIIC"/>
    <property type="match status" value="1"/>
</dbReference>
<dbReference type="Gene3D" id="3.40.50.1110">
    <property type="entry name" value="SGNH hydrolase"/>
    <property type="match status" value="1"/>
</dbReference>
<dbReference type="Gene3D" id="3.40.630.30">
    <property type="match status" value="1"/>
</dbReference>
<dbReference type="Pfam" id="PF03031">
    <property type="entry name" value="NIF"/>
    <property type="match status" value="1"/>
</dbReference>
<comment type="caution">
    <text evidence="2">The sequence shown here is derived from an EMBL/GenBank/DDBJ whole genome shotgun (WGS) entry which is preliminary data.</text>
</comment>
<dbReference type="SUPFAM" id="SSF56784">
    <property type="entry name" value="HAD-like"/>
    <property type="match status" value="1"/>
</dbReference>
<dbReference type="InterPro" id="IPR036412">
    <property type="entry name" value="HAD-like_sf"/>
</dbReference>
<gene>
    <name evidence="2" type="ORF">B9R14_09130</name>
</gene>
<dbReference type="Gene3D" id="3.40.50.1000">
    <property type="entry name" value="HAD superfamily/HAD-like"/>
    <property type="match status" value="1"/>
</dbReference>
<reference evidence="2 3" key="1">
    <citation type="journal article" date="2018" name="Syst. Appl. Microbiol.">
        <title>Characterization and high-quality draft genome sequence of Herbivorax saccincola A7, an anaerobic, alkaliphilic, thermophilic, cellulolytic, and xylanolytic bacterium.</title>
        <authorList>
            <person name="Aikawa S."/>
            <person name="Baramee S."/>
            <person name="Sermsathanaswadi J."/>
            <person name="Thianheng P."/>
            <person name="Tachaapaikoon C."/>
            <person name="Shikata A."/>
            <person name="Waeonukul R."/>
            <person name="Pason P."/>
            <person name="Ratanakhanokchai K."/>
            <person name="Kosugi A."/>
        </authorList>
    </citation>
    <scope>NUCLEOTIDE SEQUENCE [LARGE SCALE GENOMIC DNA]</scope>
    <source>
        <strain evidence="2 3">A7</strain>
    </source>
</reference>
<evidence type="ECO:0000313" key="3">
    <source>
        <dbReference type="Proteomes" id="UP000239720"/>
    </source>
</evidence>
<dbReference type="InterPro" id="IPR010033">
    <property type="entry name" value="HAD_SF_ppase_IIIC"/>
</dbReference>
<protein>
    <recommendedName>
        <fullName evidence="1">FCP1 homology domain-containing protein</fullName>
    </recommendedName>
</protein>
<dbReference type="OrthoDB" id="323926at2"/>
<sequence>MRLSVLSNINLDSLVGRLSKLNDVYKTEGYGTWVQEIINPNSGLYSFGPQAVFIIIDGEEMFKGQSRNNSTIDMNINYIEETVKNNPDITFFVSNIDLWTRKIDSAKAGSKERGLEFLWEDGLFLLSRKYRNLYVFDLKSIVEDIGREQFYSKKLWYLGGIKFSMKAEKVLEQYINRCVDSVKGKRKKCMVLDLDNTLWGGVVGEVGMEGIELSDYKEGARYKDFQKKLKEIKDLGIILAVVSKNNFDDAIKVIREHKHMVLKEEDFVALKINWDLKSQNIKDLSEELNIGLDSIVFIDDNPVERESVKRELPEVTVPGFPQDTSELLNFAVELYHNYFYTLDITDEDTVKTEIYRQNMKRRDAQKSSASYEDFLKSLETKIEIRRISAENVQRAAQLTQKTNQFNLTTKRYSEQELLALIDEEGFEGFVAYVSDRFGDNGMVSVVITKRKTDTEIELDTFLLSCRVMGRFIEEQIIGFIEDLYKKSGYKRLVTYYKPTEKNAPVKDFFERLGYSVLDVDSAGNKKYILDLEKSSIDSRKKFGELMIL</sequence>
<dbReference type="InterPro" id="IPR023214">
    <property type="entry name" value="HAD_sf"/>
</dbReference>
<dbReference type="EMBL" id="NEMB01000003">
    <property type="protein sequence ID" value="PQQ66891.1"/>
    <property type="molecule type" value="Genomic_DNA"/>
</dbReference>
<dbReference type="SUPFAM" id="SSF55729">
    <property type="entry name" value="Acyl-CoA N-acyltransferases (Nat)"/>
    <property type="match status" value="1"/>
</dbReference>
<accession>A0A2S8RAR5</accession>
<dbReference type="NCBIfam" id="TIGR01686">
    <property type="entry name" value="FkbH"/>
    <property type="match status" value="1"/>
</dbReference>
<dbReference type="InterPro" id="IPR036514">
    <property type="entry name" value="SGNH_hydro_sf"/>
</dbReference>
<dbReference type="Proteomes" id="UP000239720">
    <property type="component" value="Unassembled WGS sequence"/>
</dbReference>